<evidence type="ECO:0000256" key="2">
    <source>
        <dbReference type="ARBA" id="ARBA00004370"/>
    </source>
</evidence>
<dbReference type="GO" id="GO:0004721">
    <property type="term" value="F:phosphoprotein phosphatase activity"/>
    <property type="evidence" value="ECO:0007669"/>
    <property type="project" value="TreeGrafter"/>
</dbReference>
<evidence type="ECO:0000259" key="11">
    <source>
        <dbReference type="PROSITE" id="PS50109"/>
    </source>
</evidence>
<dbReference type="CDD" id="cd00075">
    <property type="entry name" value="HATPase"/>
    <property type="match status" value="1"/>
</dbReference>
<evidence type="ECO:0000259" key="12">
    <source>
        <dbReference type="PROSITE" id="PS50112"/>
    </source>
</evidence>
<dbReference type="PROSITE" id="PS50109">
    <property type="entry name" value="HIS_KIN"/>
    <property type="match status" value="1"/>
</dbReference>
<dbReference type="Proteomes" id="UP000250003">
    <property type="component" value="Chromosome"/>
</dbReference>
<dbReference type="SMART" id="SM00387">
    <property type="entry name" value="HATPase_c"/>
    <property type="match status" value="1"/>
</dbReference>
<evidence type="ECO:0000256" key="7">
    <source>
        <dbReference type="ARBA" id="ARBA00023012"/>
    </source>
</evidence>
<dbReference type="SMART" id="SM00388">
    <property type="entry name" value="HisKA"/>
    <property type="match status" value="1"/>
</dbReference>
<dbReference type="PANTHER" id="PTHR45453">
    <property type="entry name" value="PHOSPHATE REGULON SENSOR PROTEIN PHOR"/>
    <property type="match status" value="1"/>
</dbReference>
<dbReference type="RefSeq" id="WP_111920566.1">
    <property type="nucleotide sequence ID" value="NZ_CAUWHR010000011.1"/>
</dbReference>
<evidence type="ECO:0000256" key="4">
    <source>
        <dbReference type="ARBA" id="ARBA00022553"/>
    </source>
</evidence>
<dbReference type="CDD" id="cd00082">
    <property type="entry name" value="HisKA"/>
    <property type="match status" value="1"/>
</dbReference>
<dbReference type="InterPro" id="IPR003661">
    <property type="entry name" value="HisK_dim/P_dom"/>
</dbReference>
<sequence>MTKRIFKSIFVVSLLVLAGSTGLTLSILYHYFGNQLEKELRTEAAYLAIAVEKEGLEAFESLPAQAERVTYVDKDGTVLFDNLADSRDMENHGQREEIQEAREKGFGTAVRNSHTLSRKTMYYAMKLEDGTILRVSSVQYNVPALLGGMVQPVLIMLVAMTALAAWIASRVSRHIVEPVNALDLEHPEENQVYDEIAPLLTKINRQQKSLKHEIAEAKRQQEEFSIITENMEEGFLVIDAHTEVLSYNSSALRLLGAGTQNGRQSVLTLNRSEGFQNLIERVLEGKHMVTNLDFQGRSCQVAANPVWQEDKVTGAVIVILDVTERMRGEQMRREFTANVSHELKTPLTSISGFAEIINDGFVKPEDTKKFAGRIFKEAQRLITLVNDVIKISQLDEGKFFCEKEAVDLYEAAREILKRLEERAKENNIHLYLYGPHVKVNTVRVILEEVLYNLCDNGLKYNKQNGSLTVTISEEAGRTQIVVEDTGIGISEEDKMRIFERFYRVDKSHSKAIGGTGLGLSIVKHGSMFLGADVKVESTLGEGSRFVLTMPEEEK</sequence>
<dbReference type="PROSITE" id="PS50112">
    <property type="entry name" value="PAS"/>
    <property type="match status" value="1"/>
</dbReference>
<feature type="coiled-coil region" evidence="9">
    <location>
        <begin position="402"/>
        <end position="429"/>
    </location>
</feature>
<evidence type="ECO:0000256" key="6">
    <source>
        <dbReference type="ARBA" id="ARBA00022777"/>
    </source>
</evidence>
<feature type="transmembrane region" description="Helical" evidence="10">
    <location>
        <begin position="9"/>
        <end position="32"/>
    </location>
</feature>
<keyword evidence="5" id="KW-0808">Transferase</keyword>
<evidence type="ECO:0000256" key="3">
    <source>
        <dbReference type="ARBA" id="ARBA00012438"/>
    </source>
</evidence>
<dbReference type="PANTHER" id="PTHR45453:SF1">
    <property type="entry name" value="PHOSPHATE REGULON SENSOR PROTEIN PHOR"/>
    <property type="match status" value="1"/>
</dbReference>
<dbReference type="FunFam" id="1.10.287.130:FF:000001">
    <property type="entry name" value="Two-component sensor histidine kinase"/>
    <property type="match status" value="1"/>
</dbReference>
<dbReference type="GO" id="GO:0000155">
    <property type="term" value="F:phosphorelay sensor kinase activity"/>
    <property type="evidence" value="ECO:0007669"/>
    <property type="project" value="InterPro"/>
</dbReference>
<evidence type="ECO:0000256" key="1">
    <source>
        <dbReference type="ARBA" id="ARBA00000085"/>
    </source>
</evidence>
<evidence type="ECO:0000256" key="8">
    <source>
        <dbReference type="ARBA" id="ARBA00023136"/>
    </source>
</evidence>
<dbReference type="GO" id="GO:0016036">
    <property type="term" value="P:cellular response to phosphate starvation"/>
    <property type="evidence" value="ECO:0007669"/>
    <property type="project" value="TreeGrafter"/>
</dbReference>
<gene>
    <name evidence="13" type="ORF">DQQ01_14455</name>
</gene>
<dbReference type="Gene3D" id="3.30.450.20">
    <property type="entry name" value="PAS domain"/>
    <property type="match status" value="1"/>
</dbReference>
<dbReference type="InterPro" id="IPR036097">
    <property type="entry name" value="HisK_dim/P_sf"/>
</dbReference>
<dbReference type="Gene3D" id="1.10.287.130">
    <property type="match status" value="1"/>
</dbReference>
<dbReference type="SUPFAM" id="SSF55874">
    <property type="entry name" value="ATPase domain of HSP90 chaperone/DNA topoisomerase II/histidine kinase"/>
    <property type="match status" value="1"/>
</dbReference>
<dbReference type="InterPro" id="IPR035965">
    <property type="entry name" value="PAS-like_dom_sf"/>
</dbReference>
<evidence type="ECO:0000256" key="10">
    <source>
        <dbReference type="SAM" id="Phobius"/>
    </source>
</evidence>
<name>A0A2Z4UDM5_9FIRM</name>
<keyword evidence="14" id="KW-1185">Reference proteome</keyword>
<dbReference type="FunFam" id="3.30.565.10:FF:000006">
    <property type="entry name" value="Sensor histidine kinase WalK"/>
    <property type="match status" value="1"/>
</dbReference>
<keyword evidence="9" id="KW-0175">Coiled coil</keyword>
<dbReference type="InterPro" id="IPR004358">
    <property type="entry name" value="Sig_transdc_His_kin-like_C"/>
</dbReference>
<dbReference type="EC" id="2.7.13.3" evidence="3"/>
<keyword evidence="7" id="KW-0902">Two-component regulatory system</keyword>
<dbReference type="InterPro" id="IPR003594">
    <property type="entry name" value="HATPase_dom"/>
</dbReference>
<comment type="catalytic activity">
    <reaction evidence="1">
        <text>ATP + protein L-histidine = ADP + protein N-phospho-L-histidine.</text>
        <dbReference type="EC" id="2.7.13.3"/>
    </reaction>
</comment>
<accession>A0A2Z4UDM5</accession>
<feature type="domain" description="PAS" evidence="12">
    <location>
        <begin position="220"/>
        <end position="256"/>
    </location>
</feature>
<keyword evidence="8 10" id="KW-0472">Membrane</keyword>
<reference evidence="14" key="1">
    <citation type="submission" date="2018-06" db="EMBL/GenBank/DDBJ databases">
        <title>Description of Blautia argi sp. nov., a new anaerobic isolated from dog feces.</title>
        <authorList>
            <person name="Chang Y.-H."/>
            <person name="Paek J."/>
            <person name="Shin Y."/>
        </authorList>
    </citation>
    <scope>NUCLEOTIDE SEQUENCE [LARGE SCALE GENOMIC DNA]</scope>
    <source>
        <strain evidence="14">KCTC 15426</strain>
    </source>
</reference>
<protein>
    <recommendedName>
        <fullName evidence="3">histidine kinase</fullName>
        <ecNumber evidence="3">2.7.13.3</ecNumber>
    </recommendedName>
</protein>
<dbReference type="Pfam" id="PF02518">
    <property type="entry name" value="HATPase_c"/>
    <property type="match status" value="1"/>
</dbReference>
<keyword evidence="6 13" id="KW-0418">Kinase</keyword>
<evidence type="ECO:0000256" key="5">
    <source>
        <dbReference type="ARBA" id="ARBA00022679"/>
    </source>
</evidence>
<evidence type="ECO:0000256" key="9">
    <source>
        <dbReference type="SAM" id="Coils"/>
    </source>
</evidence>
<dbReference type="InterPro" id="IPR050351">
    <property type="entry name" value="BphY/WalK/GraS-like"/>
</dbReference>
<evidence type="ECO:0000313" key="14">
    <source>
        <dbReference type="Proteomes" id="UP000250003"/>
    </source>
</evidence>
<dbReference type="KEGG" id="blau:DQQ01_14455"/>
<keyword evidence="4" id="KW-0597">Phosphoprotein</keyword>
<dbReference type="PRINTS" id="PR00344">
    <property type="entry name" value="BCTRLSENSOR"/>
</dbReference>
<dbReference type="AlphaFoldDB" id="A0A2Z4UDM5"/>
<keyword evidence="10" id="KW-0812">Transmembrane</keyword>
<organism evidence="13 14">
    <name type="scientific">Blautia argi</name>
    <dbReference type="NCBI Taxonomy" id="1912897"/>
    <lineage>
        <taxon>Bacteria</taxon>
        <taxon>Bacillati</taxon>
        <taxon>Bacillota</taxon>
        <taxon>Clostridia</taxon>
        <taxon>Lachnospirales</taxon>
        <taxon>Lachnospiraceae</taxon>
        <taxon>Blautia</taxon>
    </lineage>
</organism>
<feature type="transmembrane region" description="Helical" evidence="10">
    <location>
        <begin position="144"/>
        <end position="168"/>
    </location>
</feature>
<dbReference type="InterPro" id="IPR000014">
    <property type="entry name" value="PAS"/>
</dbReference>
<feature type="domain" description="Histidine kinase" evidence="11">
    <location>
        <begin position="338"/>
        <end position="553"/>
    </location>
</feature>
<keyword evidence="10" id="KW-1133">Transmembrane helix</keyword>
<dbReference type="EMBL" id="CP030280">
    <property type="protein sequence ID" value="AWY99121.1"/>
    <property type="molecule type" value="Genomic_DNA"/>
</dbReference>
<evidence type="ECO:0000313" key="13">
    <source>
        <dbReference type="EMBL" id="AWY99121.1"/>
    </source>
</evidence>
<dbReference type="Gene3D" id="3.30.565.10">
    <property type="entry name" value="Histidine kinase-like ATPase, C-terminal domain"/>
    <property type="match status" value="1"/>
</dbReference>
<dbReference type="InterPro" id="IPR036890">
    <property type="entry name" value="HATPase_C_sf"/>
</dbReference>
<comment type="subcellular location">
    <subcellularLocation>
        <location evidence="2">Membrane</location>
    </subcellularLocation>
</comment>
<dbReference type="SUPFAM" id="SSF47384">
    <property type="entry name" value="Homodimeric domain of signal transducing histidine kinase"/>
    <property type="match status" value="1"/>
</dbReference>
<dbReference type="Pfam" id="PF00512">
    <property type="entry name" value="HisKA"/>
    <property type="match status" value="1"/>
</dbReference>
<dbReference type="SUPFAM" id="SSF55785">
    <property type="entry name" value="PYP-like sensor domain (PAS domain)"/>
    <property type="match status" value="1"/>
</dbReference>
<dbReference type="GO" id="GO:0005886">
    <property type="term" value="C:plasma membrane"/>
    <property type="evidence" value="ECO:0007669"/>
    <property type="project" value="TreeGrafter"/>
</dbReference>
<dbReference type="OrthoDB" id="9813151at2"/>
<dbReference type="InterPro" id="IPR005467">
    <property type="entry name" value="His_kinase_dom"/>
</dbReference>
<proteinExistence type="predicted"/>